<dbReference type="GO" id="GO:0016787">
    <property type="term" value="F:hydrolase activity"/>
    <property type="evidence" value="ECO:0007669"/>
    <property type="project" value="UniProtKB-KW"/>
</dbReference>
<dbReference type="EMBL" id="CP000847">
    <property type="protein sequence ID" value="ABV75392.1"/>
    <property type="molecule type" value="Genomic_DNA"/>
</dbReference>
<dbReference type="PANTHER" id="PTHR33988">
    <property type="entry name" value="ENDORIBONUCLEASE MAZF-RELATED"/>
    <property type="match status" value="1"/>
</dbReference>
<dbReference type="SUPFAM" id="SSF50118">
    <property type="entry name" value="Cell growth inhibitor/plasmid maintenance toxic component"/>
    <property type="match status" value="1"/>
</dbReference>
<protein>
    <recommendedName>
        <fullName evidence="1">mRNA interferase</fullName>
        <ecNumber evidence="1">3.1.-.-</ecNumber>
    </recommendedName>
</protein>
<keyword evidence="3" id="KW-1185">Reference proteome</keyword>
<dbReference type="PIRSF" id="PIRSF033490">
    <property type="entry name" value="MazF"/>
    <property type="match status" value="1"/>
</dbReference>
<dbReference type="KEGG" id="rak:A1C_05785"/>
<evidence type="ECO:0000313" key="3">
    <source>
        <dbReference type="Proteomes" id="UP000006830"/>
    </source>
</evidence>
<dbReference type="InterPro" id="IPR003477">
    <property type="entry name" value="PemK-like"/>
</dbReference>
<dbReference type="Gene3D" id="2.30.30.110">
    <property type="match status" value="1"/>
</dbReference>
<dbReference type="EC" id="3.1.-.-" evidence="1"/>
<dbReference type="PANTHER" id="PTHR33988:SF1">
    <property type="entry name" value="ENDORIBONUCLEASE MAZF7-RELATED"/>
    <property type="match status" value="1"/>
</dbReference>
<organism evidence="2 3">
    <name type="scientific">Rickettsia akari (strain Hartford)</name>
    <dbReference type="NCBI Taxonomy" id="293614"/>
    <lineage>
        <taxon>Bacteria</taxon>
        <taxon>Pseudomonadati</taxon>
        <taxon>Pseudomonadota</taxon>
        <taxon>Alphaproteobacteria</taxon>
        <taxon>Rickettsiales</taxon>
        <taxon>Rickettsiaceae</taxon>
        <taxon>Rickettsieae</taxon>
        <taxon>Rickettsia</taxon>
        <taxon>spotted fever group</taxon>
    </lineage>
</organism>
<evidence type="ECO:0000256" key="1">
    <source>
        <dbReference type="PIRNR" id="PIRNR033490"/>
    </source>
</evidence>
<sequence length="106" mass="11908">MKRCEVWLVDFNPSLGGEVTKVRQAIIVSNNYSNASLNRVQIIPLTSNIDKCYPCEAYIMIGGKKAKAMADQVMTVSKLRLKSKINVISNEDMQLLEYAIKLQLSL</sequence>
<evidence type="ECO:0000313" key="2">
    <source>
        <dbReference type="EMBL" id="ABV75392.1"/>
    </source>
</evidence>
<keyword evidence="1" id="KW-0540">Nuclease</keyword>
<reference evidence="2" key="1">
    <citation type="submission" date="2007-09" db="EMBL/GenBank/DDBJ databases">
        <title>Complete Genome Sequence of Rickettsia akari.</title>
        <authorList>
            <person name="Madan A."/>
            <person name="Fahey J."/>
            <person name="Helton E."/>
            <person name="Ketteman M."/>
            <person name="Madan A."/>
            <person name="Rodrigues S."/>
            <person name="Sanchez A."/>
            <person name="Whiting M."/>
            <person name="Dasch G."/>
            <person name="Eremeeva M."/>
        </authorList>
    </citation>
    <scope>NUCLEOTIDE SEQUENCE</scope>
    <source>
        <strain evidence="2">Hartford</strain>
    </source>
</reference>
<dbReference type="AlphaFoldDB" id="A8GPR7"/>
<dbReference type="STRING" id="293614.A1C_05785"/>
<dbReference type="Proteomes" id="UP000006830">
    <property type="component" value="Chromosome"/>
</dbReference>
<dbReference type="eggNOG" id="COG2337">
    <property type="taxonomic scope" value="Bacteria"/>
</dbReference>
<dbReference type="Pfam" id="PF02452">
    <property type="entry name" value="PemK_toxin"/>
    <property type="match status" value="1"/>
</dbReference>
<dbReference type="HOGENOM" id="CLU_121823_1_1_5"/>
<dbReference type="RefSeq" id="WP_012150021.1">
    <property type="nucleotide sequence ID" value="NC_009881.1"/>
</dbReference>
<dbReference type="GO" id="GO:0016075">
    <property type="term" value="P:rRNA catabolic process"/>
    <property type="evidence" value="ECO:0007669"/>
    <property type="project" value="TreeGrafter"/>
</dbReference>
<proteinExistence type="inferred from homology"/>
<dbReference type="InterPro" id="IPR011067">
    <property type="entry name" value="Plasmid_toxin/cell-grow_inhib"/>
</dbReference>
<dbReference type="GO" id="GO:0004521">
    <property type="term" value="F:RNA endonuclease activity"/>
    <property type="evidence" value="ECO:0007669"/>
    <property type="project" value="TreeGrafter"/>
</dbReference>
<accession>A8GPR7</accession>
<dbReference type="GO" id="GO:0003677">
    <property type="term" value="F:DNA binding"/>
    <property type="evidence" value="ECO:0007669"/>
    <property type="project" value="InterPro"/>
</dbReference>
<comment type="similarity">
    <text evidence="1">Belongs to the PemK/MazF family.</text>
</comment>
<comment type="function">
    <text evidence="1">Toxic component of a type II toxin-antitoxin (TA) system.</text>
</comment>
<name>A8GPR7_RICAH</name>
<dbReference type="GO" id="GO:0006402">
    <property type="term" value="P:mRNA catabolic process"/>
    <property type="evidence" value="ECO:0007669"/>
    <property type="project" value="TreeGrafter"/>
</dbReference>
<gene>
    <name evidence="2" type="ordered locus">A1C_05785</name>
</gene>
<keyword evidence="1" id="KW-0378">Hydrolase</keyword>
<keyword evidence="1" id="KW-0255">Endonuclease</keyword>